<accession>A0A1X6WZR5</accession>
<dbReference type="Gene3D" id="1.10.10.10">
    <property type="entry name" value="Winged helix-like DNA-binding domain superfamily/Winged helix DNA-binding domain"/>
    <property type="match status" value="1"/>
</dbReference>
<evidence type="ECO:0000256" key="3">
    <source>
        <dbReference type="ARBA" id="ARBA00023163"/>
    </source>
</evidence>
<dbReference type="EMBL" id="FWFG01000060">
    <property type="protein sequence ID" value="SLM91554.1"/>
    <property type="molecule type" value="Genomic_DNA"/>
</dbReference>
<dbReference type="InterPro" id="IPR047640">
    <property type="entry name" value="RpiR-like"/>
</dbReference>
<dbReference type="OrthoDB" id="370421at2"/>
<name>A0A1X6WZR5_9MICO</name>
<dbReference type="InterPro" id="IPR036388">
    <property type="entry name" value="WH-like_DNA-bd_sf"/>
</dbReference>
<feature type="domain" description="HTH rpiR-type" evidence="4">
    <location>
        <begin position="7"/>
        <end position="83"/>
    </location>
</feature>
<evidence type="ECO:0000256" key="1">
    <source>
        <dbReference type="ARBA" id="ARBA00023015"/>
    </source>
</evidence>
<dbReference type="Pfam" id="PF01418">
    <property type="entry name" value="HTH_6"/>
    <property type="match status" value="1"/>
</dbReference>
<dbReference type="GO" id="GO:0003700">
    <property type="term" value="F:DNA-binding transcription factor activity"/>
    <property type="evidence" value="ECO:0007669"/>
    <property type="project" value="InterPro"/>
</dbReference>
<dbReference type="InterPro" id="IPR046348">
    <property type="entry name" value="SIS_dom_sf"/>
</dbReference>
<dbReference type="SUPFAM" id="SSF53697">
    <property type="entry name" value="SIS domain"/>
    <property type="match status" value="1"/>
</dbReference>
<keyword evidence="7" id="KW-1185">Reference proteome</keyword>
<evidence type="ECO:0000313" key="7">
    <source>
        <dbReference type="Proteomes" id="UP000195981"/>
    </source>
</evidence>
<dbReference type="GO" id="GO:1901135">
    <property type="term" value="P:carbohydrate derivative metabolic process"/>
    <property type="evidence" value="ECO:0007669"/>
    <property type="project" value="InterPro"/>
</dbReference>
<proteinExistence type="predicted"/>
<dbReference type="CDD" id="cd05013">
    <property type="entry name" value="SIS_RpiR"/>
    <property type="match status" value="1"/>
</dbReference>
<evidence type="ECO:0000259" key="5">
    <source>
        <dbReference type="PROSITE" id="PS51464"/>
    </source>
</evidence>
<evidence type="ECO:0000256" key="2">
    <source>
        <dbReference type="ARBA" id="ARBA00023125"/>
    </source>
</evidence>
<dbReference type="RefSeq" id="WP_087103864.1">
    <property type="nucleotide sequence ID" value="NZ_FWFG01000060.1"/>
</dbReference>
<dbReference type="InterPro" id="IPR035472">
    <property type="entry name" value="RpiR-like_SIS"/>
</dbReference>
<dbReference type="GO" id="GO:0003677">
    <property type="term" value="F:DNA binding"/>
    <property type="evidence" value="ECO:0007669"/>
    <property type="project" value="UniProtKB-KW"/>
</dbReference>
<dbReference type="Pfam" id="PF01380">
    <property type="entry name" value="SIS"/>
    <property type="match status" value="1"/>
</dbReference>
<gene>
    <name evidence="6" type="ORF">FM110_06740</name>
</gene>
<keyword evidence="3" id="KW-0804">Transcription</keyword>
<sequence length="291" mass="29521">MSGDGGASATVRLRGRQADLGPALRRVAETVLADPRAASGMTIGDLARASDCSEATVVRLSHELDYGGYREFRMRLAEETAVAREREGDGAYAGDIDPDDELAAVVGKIAAADTRAVQETAEGLDLAALADVAAAIAAAGRIALFGAGASGLAAADLQSKLARIGLAATVHVDPHAGLPAAALLRAGDVAIGLSHSGRTADVIDALSIAREAGARAVAITSAPASPLAGSVWRILMTAAHESAFRSGATASRIAQLTVVDCVLVAVAQQLPDLGRDALARTRAAVEHRRVG</sequence>
<keyword evidence="1" id="KW-0805">Transcription regulation</keyword>
<dbReference type="GO" id="GO:0097367">
    <property type="term" value="F:carbohydrate derivative binding"/>
    <property type="evidence" value="ECO:0007669"/>
    <property type="project" value="InterPro"/>
</dbReference>
<dbReference type="SUPFAM" id="SSF46689">
    <property type="entry name" value="Homeodomain-like"/>
    <property type="match status" value="1"/>
</dbReference>
<keyword evidence="2" id="KW-0238">DNA-binding</keyword>
<reference evidence="6 7" key="1">
    <citation type="submission" date="2017-02" db="EMBL/GenBank/DDBJ databases">
        <authorList>
            <person name="Peterson S.W."/>
        </authorList>
    </citation>
    <scope>NUCLEOTIDE SEQUENCE [LARGE SCALE GENOMIC DNA]</scope>
    <source>
        <strain evidence="6 7">CIP104813</strain>
    </source>
</reference>
<evidence type="ECO:0000313" key="6">
    <source>
        <dbReference type="EMBL" id="SLM91554.1"/>
    </source>
</evidence>
<protein>
    <submittedName>
        <fullName evidence="6">Sialic acid utilization regulator, RpiR family</fullName>
    </submittedName>
</protein>
<organism evidence="6 7">
    <name type="scientific">Brachybacterium nesterenkovii</name>
    <dbReference type="NCBI Taxonomy" id="47847"/>
    <lineage>
        <taxon>Bacteria</taxon>
        <taxon>Bacillati</taxon>
        <taxon>Actinomycetota</taxon>
        <taxon>Actinomycetes</taxon>
        <taxon>Micrococcales</taxon>
        <taxon>Dermabacteraceae</taxon>
        <taxon>Brachybacterium</taxon>
    </lineage>
</organism>
<dbReference type="InterPro" id="IPR009057">
    <property type="entry name" value="Homeodomain-like_sf"/>
</dbReference>
<dbReference type="PANTHER" id="PTHR30514">
    <property type="entry name" value="GLUCOKINASE"/>
    <property type="match status" value="1"/>
</dbReference>
<feature type="domain" description="SIS" evidence="5">
    <location>
        <begin position="132"/>
        <end position="272"/>
    </location>
</feature>
<dbReference type="PROSITE" id="PS51071">
    <property type="entry name" value="HTH_RPIR"/>
    <property type="match status" value="1"/>
</dbReference>
<dbReference type="PROSITE" id="PS51464">
    <property type="entry name" value="SIS"/>
    <property type="match status" value="1"/>
</dbReference>
<dbReference type="AlphaFoldDB" id="A0A1X6WZR5"/>
<evidence type="ECO:0000259" key="4">
    <source>
        <dbReference type="PROSITE" id="PS51071"/>
    </source>
</evidence>
<dbReference type="InterPro" id="IPR000281">
    <property type="entry name" value="HTH_RpiR"/>
</dbReference>
<dbReference type="Proteomes" id="UP000195981">
    <property type="component" value="Unassembled WGS sequence"/>
</dbReference>
<dbReference type="Gene3D" id="3.40.50.10490">
    <property type="entry name" value="Glucose-6-phosphate isomerase like protein, domain 1"/>
    <property type="match status" value="1"/>
</dbReference>
<dbReference type="InterPro" id="IPR001347">
    <property type="entry name" value="SIS_dom"/>
</dbReference>
<dbReference type="PANTHER" id="PTHR30514:SF1">
    <property type="entry name" value="HTH-TYPE TRANSCRIPTIONAL REGULATOR HEXR-RELATED"/>
    <property type="match status" value="1"/>
</dbReference>